<evidence type="ECO:0000313" key="2">
    <source>
        <dbReference type="EMBL" id="MDV7267579.1"/>
    </source>
</evidence>
<gene>
    <name evidence="1" type="ORF">CBI38_09265</name>
    <name evidence="2" type="ORF">R4315_23935</name>
</gene>
<keyword evidence="3" id="KW-1185">Reference proteome</keyword>
<dbReference type="EMBL" id="CP021354">
    <property type="protein sequence ID" value="AWK71755.1"/>
    <property type="molecule type" value="Genomic_DNA"/>
</dbReference>
<dbReference type="KEGG" id="roz:CBI38_09265"/>
<accession>A0A2S2BT02</accession>
<proteinExistence type="predicted"/>
<sequence>MDEVMSKADELERLVRRLADLDDQRVCIGTELVGLEHFFRKAGCPELSQLAFNTFMSRYVGRVLELADGMRE</sequence>
<name>A0A2S2BT02_9NOCA</name>
<dbReference type="RefSeq" id="WP_109328315.1">
    <property type="nucleotide sequence ID" value="NZ_CP021354.1"/>
</dbReference>
<reference evidence="2" key="2">
    <citation type="submission" date="2023-10" db="EMBL/GenBank/DDBJ databases">
        <title>Development of a sustainable strategy for remediation of hydrocarbon-contaminated territories based on the waste exchange concept.</title>
        <authorList>
            <person name="Krivoruchko A."/>
        </authorList>
    </citation>
    <scope>NUCLEOTIDE SEQUENCE</scope>
    <source>
        <strain evidence="2">IEGM 68</strain>
    </source>
</reference>
<dbReference type="AlphaFoldDB" id="A0A2S2BT02"/>
<dbReference type="Proteomes" id="UP000245711">
    <property type="component" value="Chromosome"/>
</dbReference>
<evidence type="ECO:0000313" key="3">
    <source>
        <dbReference type="Proteomes" id="UP000245711"/>
    </source>
</evidence>
<protein>
    <submittedName>
        <fullName evidence="1">Uncharacterized protein</fullName>
    </submittedName>
</protein>
<reference evidence="1 3" key="1">
    <citation type="submission" date="2017-05" db="EMBL/GenBank/DDBJ databases">
        <title>Isolation of Rhodococcus sp. S2-17 biodegrading of BP-3.</title>
        <authorList>
            <person name="Lee Y."/>
            <person name="Kim K.H."/>
            <person name="Chun B.H."/>
            <person name="Jung H.S."/>
            <person name="Jeon C.O."/>
        </authorList>
    </citation>
    <scope>NUCLEOTIDE SEQUENCE [LARGE SCALE GENOMIC DNA]</scope>
    <source>
        <strain evidence="1 3">S2-17</strain>
    </source>
</reference>
<evidence type="ECO:0000313" key="1">
    <source>
        <dbReference type="EMBL" id="AWK71755.1"/>
    </source>
</evidence>
<dbReference type="Proteomes" id="UP001185863">
    <property type="component" value="Unassembled WGS sequence"/>
</dbReference>
<organism evidence="1 3">
    <name type="scientific">Rhodococcus oxybenzonivorans</name>
    <dbReference type="NCBI Taxonomy" id="1990687"/>
    <lineage>
        <taxon>Bacteria</taxon>
        <taxon>Bacillati</taxon>
        <taxon>Actinomycetota</taxon>
        <taxon>Actinomycetes</taxon>
        <taxon>Mycobacteriales</taxon>
        <taxon>Nocardiaceae</taxon>
        <taxon>Rhodococcus</taxon>
    </lineage>
</organism>
<dbReference type="EMBL" id="JAWLUP010000094">
    <property type="protein sequence ID" value="MDV7267579.1"/>
    <property type="molecule type" value="Genomic_DNA"/>
</dbReference>
<dbReference type="OrthoDB" id="4482723at2"/>